<gene>
    <name evidence="8" type="primary">ACPH1_5</name>
    <name evidence="10 11" type="synonym">LOC105270697</name>
    <name evidence="8" type="ORF">g.38495</name>
</gene>
<sequence>MWRIQLIVLVIGLPGILPLHTKFVNVVFRHGDRTTLDNDDEPFPTSPYLNWTFYPYGLGQLTNQGKRRVYELGVKIRERYGDFLGDVYHPSAIIARSSDYDRTKMSLQLVMAGIFPPAPEQQWHPDFNWQPVIANYVPHPDTLLRPQDCPRFKEELNDAEESIDFKRELIEYQRLMEFLTKWTGKSIRSALDMEGLYNSLKALNAMGLRLPEWTSGIFPYGQLHDGAILNYRLMSWSERLKVLNGGMLLKNFTDNMLRTATAKKESPLKMVLLSGHEINLTALMEALGVYSPHVPEYSSAIFVELLEERKEYFVRIIYYLGDPQETSLINIPRCGRLCPLTRFIQLYSEVLPSVDDVNCLP</sequence>
<keyword evidence="5" id="KW-0378">Hydrolase</keyword>
<accession>A0A9R1TJI4</accession>
<comment type="similarity">
    <text evidence="2">Belongs to the histidine acid phosphatase family.</text>
</comment>
<evidence type="ECO:0000256" key="4">
    <source>
        <dbReference type="ARBA" id="ARBA00022729"/>
    </source>
</evidence>
<evidence type="ECO:0000313" key="10">
    <source>
        <dbReference type="RefSeq" id="XP_011310108.1"/>
    </source>
</evidence>
<dbReference type="Pfam" id="PF00328">
    <property type="entry name" value="His_Phos_2"/>
    <property type="match status" value="1"/>
</dbReference>
<evidence type="ECO:0000256" key="5">
    <source>
        <dbReference type="ARBA" id="ARBA00022801"/>
    </source>
</evidence>
<dbReference type="Proteomes" id="UP000694866">
    <property type="component" value="Unplaced"/>
</dbReference>
<evidence type="ECO:0000313" key="11">
    <source>
        <dbReference type="RefSeq" id="XP_011310109.1"/>
    </source>
</evidence>
<dbReference type="EMBL" id="GBYB01012831">
    <property type="protein sequence ID" value="JAG82598.1"/>
    <property type="molecule type" value="Transcribed_RNA"/>
</dbReference>
<dbReference type="RefSeq" id="XP_011310109.1">
    <property type="nucleotide sequence ID" value="XM_011311807.1"/>
</dbReference>
<evidence type="ECO:0000313" key="8">
    <source>
        <dbReference type="EMBL" id="JAG82598.1"/>
    </source>
</evidence>
<dbReference type="OrthoDB" id="10257284at2759"/>
<reference evidence="10 11" key="2">
    <citation type="submission" date="2025-04" db="UniProtKB">
        <authorList>
            <consortium name="RefSeq"/>
        </authorList>
    </citation>
    <scope>IDENTIFICATION</scope>
    <source>
        <strain evidence="10 11">USDA-PBARC FA_bdor</strain>
        <tissue evidence="10 11">Whole organism</tissue>
    </source>
</reference>
<evidence type="ECO:0000256" key="3">
    <source>
        <dbReference type="ARBA" id="ARBA00012646"/>
    </source>
</evidence>
<dbReference type="GeneID" id="105270697"/>
<keyword evidence="4" id="KW-0732">Signal</keyword>
<dbReference type="InterPro" id="IPR050645">
    <property type="entry name" value="Histidine_acid_phosphatase"/>
</dbReference>
<accession>A0A9R1U6B7</accession>
<evidence type="ECO:0000256" key="1">
    <source>
        <dbReference type="ARBA" id="ARBA00000032"/>
    </source>
</evidence>
<name>A0A0C9RY44_9HYME</name>
<dbReference type="GO" id="GO:0003993">
    <property type="term" value="F:acid phosphatase activity"/>
    <property type="evidence" value="ECO:0007669"/>
    <property type="project" value="UniProtKB-EC"/>
</dbReference>
<dbReference type="KEGG" id="fas:105270697"/>
<accession>A0A0C9RY44</accession>
<proteinExistence type="inferred from homology"/>
<dbReference type="AlphaFoldDB" id="A0A0C9RY44"/>
<keyword evidence="9" id="KW-1185">Reference proteome</keyword>
<dbReference type="InterPro" id="IPR000560">
    <property type="entry name" value="His_Pase_clade-2"/>
</dbReference>
<dbReference type="SUPFAM" id="SSF53254">
    <property type="entry name" value="Phosphoglycerate mutase-like"/>
    <property type="match status" value="1"/>
</dbReference>
<dbReference type="CDD" id="cd07061">
    <property type="entry name" value="HP_HAP_like"/>
    <property type="match status" value="1"/>
</dbReference>
<keyword evidence="6" id="KW-1015">Disulfide bond</keyword>
<keyword evidence="7" id="KW-0325">Glycoprotein</keyword>
<evidence type="ECO:0000256" key="6">
    <source>
        <dbReference type="ARBA" id="ARBA00023157"/>
    </source>
</evidence>
<comment type="catalytic activity">
    <reaction evidence="1">
        <text>a phosphate monoester + H2O = an alcohol + phosphate</text>
        <dbReference type="Rhea" id="RHEA:15017"/>
        <dbReference type="ChEBI" id="CHEBI:15377"/>
        <dbReference type="ChEBI" id="CHEBI:30879"/>
        <dbReference type="ChEBI" id="CHEBI:43474"/>
        <dbReference type="ChEBI" id="CHEBI:67140"/>
        <dbReference type="EC" id="3.1.3.2"/>
    </reaction>
</comment>
<evidence type="ECO:0000256" key="2">
    <source>
        <dbReference type="ARBA" id="ARBA00005375"/>
    </source>
</evidence>
<dbReference type="EC" id="3.1.3.2" evidence="3"/>
<evidence type="ECO:0000313" key="9">
    <source>
        <dbReference type="Proteomes" id="UP000694866"/>
    </source>
</evidence>
<protein>
    <recommendedName>
        <fullName evidence="3">acid phosphatase</fullName>
        <ecNumber evidence="3">3.1.3.2</ecNumber>
    </recommendedName>
</protein>
<dbReference type="InterPro" id="IPR029033">
    <property type="entry name" value="His_PPase_superfam"/>
</dbReference>
<reference evidence="8" key="1">
    <citation type="submission" date="2015-01" db="EMBL/GenBank/DDBJ databases">
        <title>Transcriptome Assembly of Fopius arisanus.</title>
        <authorList>
            <person name="Geib S."/>
        </authorList>
    </citation>
    <scope>NUCLEOTIDE SEQUENCE</scope>
</reference>
<dbReference type="Gene3D" id="3.40.50.1240">
    <property type="entry name" value="Phosphoglycerate mutase-like"/>
    <property type="match status" value="1"/>
</dbReference>
<dbReference type="RefSeq" id="XP_011310108.1">
    <property type="nucleotide sequence ID" value="XM_011311806.1"/>
</dbReference>
<dbReference type="PANTHER" id="PTHR11567:SF211">
    <property type="entry name" value="PROSTATIC ACID PHOSPHATASE"/>
    <property type="match status" value="1"/>
</dbReference>
<organism evidence="8">
    <name type="scientific">Fopius arisanus</name>
    <dbReference type="NCBI Taxonomy" id="64838"/>
    <lineage>
        <taxon>Eukaryota</taxon>
        <taxon>Metazoa</taxon>
        <taxon>Ecdysozoa</taxon>
        <taxon>Arthropoda</taxon>
        <taxon>Hexapoda</taxon>
        <taxon>Insecta</taxon>
        <taxon>Pterygota</taxon>
        <taxon>Neoptera</taxon>
        <taxon>Endopterygota</taxon>
        <taxon>Hymenoptera</taxon>
        <taxon>Apocrita</taxon>
        <taxon>Ichneumonoidea</taxon>
        <taxon>Braconidae</taxon>
        <taxon>Opiinae</taxon>
        <taxon>Fopius</taxon>
    </lineage>
</organism>
<dbReference type="PANTHER" id="PTHR11567">
    <property type="entry name" value="ACID PHOSPHATASE-RELATED"/>
    <property type="match status" value="1"/>
</dbReference>
<evidence type="ECO:0000256" key="7">
    <source>
        <dbReference type="ARBA" id="ARBA00023180"/>
    </source>
</evidence>